<proteinExistence type="inferred from homology"/>
<dbReference type="EMBL" id="NMUL01000007">
    <property type="protein sequence ID" value="OXM69640.1"/>
    <property type="molecule type" value="Genomic_DNA"/>
</dbReference>
<dbReference type="InterPro" id="IPR043133">
    <property type="entry name" value="GTP-CH-I_C/QueF"/>
</dbReference>
<organism evidence="7 8">
    <name type="scientific">Amycolatopsis vastitatis</name>
    <dbReference type="NCBI Taxonomy" id="1905142"/>
    <lineage>
        <taxon>Bacteria</taxon>
        <taxon>Bacillati</taxon>
        <taxon>Actinomycetota</taxon>
        <taxon>Actinomycetes</taxon>
        <taxon>Pseudonocardiales</taxon>
        <taxon>Pseudonocardiaceae</taxon>
        <taxon>Amycolatopsis</taxon>
    </lineage>
</organism>
<keyword evidence="4 5" id="KW-0378">Hydrolase</keyword>
<dbReference type="GO" id="GO:0046654">
    <property type="term" value="P:tetrahydrofolate biosynthetic process"/>
    <property type="evidence" value="ECO:0007669"/>
    <property type="project" value="UniProtKB-UniRule"/>
</dbReference>
<dbReference type="GO" id="GO:0008270">
    <property type="term" value="F:zinc ion binding"/>
    <property type="evidence" value="ECO:0007669"/>
    <property type="project" value="UniProtKB-UniRule"/>
</dbReference>
<dbReference type="InterPro" id="IPR001474">
    <property type="entry name" value="GTP_CycHdrlase_I"/>
</dbReference>
<evidence type="ECO:0000256" key="4">
    <source>
        <dbReference type="ARBA" id="ARBA00022801"/>
    </source>
</evidence>
<dbReference type="Pfam" id="PF01227">
    <property type="entry name" value="GTP_cyclohydroI"/>
    <property type="match status" value="1"/>
</dbReference>
<comment type="pathway">
    <text evidence="2 5">Cofactor biosynthesis; 7,8-dihydroneopterin triphosphate biosynthesis; 7,8-dihydroneopterin triphosphate from GTP: step 1/1.</text>
</comment>
<keyword evidence="5" id="KW-0342">GTP-binding</keyword>
<keyword evidence="3 5" id="KW-0554">One-carbon metabolism</keyword>
<dbReference type="NCBIfam" id="NF006825">
    <property type="entry name" value="PRK09347.1-2"/>
    <property type="match status" value="1"/>
</dbReference>
<dbReference type="PANTHER" id="PTHR11109:SF7">
    <property type="entry name" value="GTP CYCLOHYDROLASE 1"/>
    <property type="match status" value="1"/>
</dbReference>
<dbReference type="GO" id="GO:0006730">
    <property type="term" value="P:one-carbon metabolic process"/>
    <property type="evidence" value="ECO:0007669"/>
    <property type="project" value="UniProtKB-UniRule"/>
</dbReference>
<keyword evidence="5" id="KW-0547">Nucleotide-binding</keyword>
<evidence type="ECO:0000256" key="3">
    <source>
        <dbReference type="ARBA" id="ARBA00022563"/>
    </source>
</evidence>
<feature type="binding site" evidence="5">
    <location>
        <position position="78"/>
    </location>
    <ligand>
        <name>Zn(2+)</name>
        <dbReference type="ChEBI" id="CHEBI:29105"/>
    </ligand>
</feature>
<evidence type="ECO:0000256" key="1">
    <source>
        <dbReference type="ARBA" id="ARBA00001052"/>
    </source>
</evidence>
<evidence type="ECO:0000259" key="6">
    <source>
        <dbReference type="Pfam" id="PF01227"/>
    </source>
</evidence>
<reference evidence="8" key="1">
    <citation type="submission" date="2017-07" db="EMBL/GenBank/DDBJ databases">
        <title>Comparative genome mining reveals phylogenetic distribution patterns of secondary metabolites in Amycolatopsis.</title>
        <authorList>
            <person name="Adamek M."/>
            <person name="Alanjary M."/>
            <person name="Sales-Ortells H."/>
            <person name="Goodfellow M."/>
            <person name="Bull A.T."/>
            <person name="Kalinowski J."/>
            <person name="Ziemert N."/>
        </authorList>
    </citation>
    <scope>NUCLEOTIDE SEQUENCE [LARGE SCALE GENOMIC DNA]</scope>
    <source>
        <strain evidence="8">H5</strain>
    </source>
</reference>
<gene>
    <name evidence="5" type="primary">folE</name>
    <name evidence="7" type="ORF">CF165_09020</name>
</gene>
<comment type="subunit">
    <text evidence="5">Homopolymer.</text>
</comment>
<keyword evidence="8" id="KW-1185">Reference proteome</keyword>
<dbReference type="Proteomes" id="UP000215199">
    <property type="component" value="Unassembled WGS sequence"/>
</dbReference>
<dbReference type="GO" id="GO:0003934">
    <property type="term" value="F:GTP cyclohydrolase I activity"/>
    <property type="evidence" value="ECO:0007669"/>
    <property type="project" value="UniProtKB-UniRule"/>
</dbReference>
<dbReference type="HAMAP" id="MF_00223">
    <property type="entry name" value="FolE"/>
    <property type="match status" value="1"/>
</dbReference>
<keyword evidence="5" id="KW-0479">Metal-binding</keyword>
<sequence>MTADLTAGIRSWLADRGLDPDEPNLRDTPARVARAWAELTSGYDQDPAAVLERTFPVDRSDGVIAVTGVPFTSCCAHHLMPFTGTATIAYLPVAGAPVAGLSKLPRLLDIYAHRLQAQEQLTHQVTEALDTYLKTEGSACIVRAEHGCMTQRGIRKPGAAMVTTAVTGRFATDPELRAQLWDLHRGG</sequence>
<name>A0A229TF58_9PSEU</name>
<dbReference type="OrthoDB" id="3528008at2"/>
<dbReference type="PANTHER" id="PTHR11109">
    <property type="entry name" value="GTP CYCLOHYDROLASE I"/>
    <property type="match status" value="1"/>
</dbReference>
<dbReference type="NCBIfam" id="NF006826">
    <property type="entry name" value="PRK09347.1-3"/>
    <property type="match status" value="1"/>
</dbReference>
<evidence type="ECO:0000256" key="5">
    <source>
        <dbReference type="HAMAP-Rule" id="MF_00223"/>
    </source>
</evidence>
<evidence type="ECO:0000313" key="8">
    <source>
        <dbReference type="Proteomes" id="UP000215199"/>
    </source>
</evidence>
<dbReference type="EC" id="3.5.4.16" evidence="5"/>
<comment type="caution">
    <text evidence="7">The sequence shown here is derived from an EMBL/GenBank/DDBJ whole genome shotgun (WGS) entry which is preliminary data.</text>
</comment>
<evidence type="ECO:0000313" key="7">
    <source>
        <dbReference type="EMBL" id="OXM69640.1"/>
    </source>
</evidence>
<dbReference type="Gene3D" id="1.10.286.10">
    <property type="match status" value="1"/>
</dbReference>
<feature type="binding site" evidence="5">
    <location>
        <position position="75"/>
    </location>
    <ligand>
        <name>Zn(2+)</name>
        <dbReference type="ChEBI" id="CHEBI:29105"/>
    </ligand>
</feature>
<dbReference type="AlphaFoldDB" id="A0A229TF58"/>
<dbReference type="UniPathway" id="UPA00848">
    <property type="reaction ID" value="UER00151"/>
</dbReference>
<evidence type="ECO:0000256" key="2">
    <source>
        <dbReference type="ARBA" id="ARBA00005080"/>
    </source>
</evidence>
<keyword evidence="5" id="KW-0862">Zinc</keyword>
<dbReference type="Gene3D" id="3.30.1130.10">
    <property type="match status" value="1"/>
</dbReference>
<comment type="catalytic activity">
    <reaction evidence="1 5">
        <text>GTP + H2O = 7,8-dihydroneopterin 3'-triphosphate + formate + H(+)</text>
        <dbReference type="Rhea" id="RHEA:17473"/>
        <dbReference type="ChEBI" id="CHEBI:15377"/>
        <dbReference type="ChEBI" id="CHEBI:15378"/>
        <dbReference type="ChEBI" id="CHEBI:15740"/>
        <dbReference type="ChEBI" id="CHEBI:37565"/>
        <dbReference type="ChEBI" id="CHEBI:58462"/>
        <dbReference type="EC" id="3.5.4.16"/>
    </reaction>
</comment>
<dbReference type="InterPro" id="IPR020602">
    <property type="entry name" value="GTP_CycHdrlase_I_dom"/>
</dbReference>
<dbReference type="FunFam" id="3.30.1130.10:FF:000001">
    <property type="entry name" value="GTP cyclohydrolase 1"/>
    <property type="match status" value="1"/>
</dbReference>
<feature type="binding site" evidence="5">
    <location>
        <position position="148"/>
    </location>
    <ligand>
        <name>Zn(2+)</name>
        <dbReference type="ChEBI" id="CHEBI:29105"/>
    </ligand>
</feature>
<comment type="similarity">
    <text evidence="5">Belongs to the GTP cyclohydrolase I family.</text>
</comment>
<protein>
    <recommendedName>
        <fullName evidence="5">GTP cyclohydrolase 1</fullName>
        <ecNumber evidence="5">3.5.4.16</ecNumber>
    </recommendedName>
    <alternativeName>
        <fullName evidence="5">GTP cyclohydrolase I</fullName>
        <shortName evidence="5">GTP-CH-I</shortName>
    </alternativeName>
</protein>
<dbReference type="GO" id="GO:0006729">
    <property type="term" value="P:tetrahydrobiopterin biosynthetic process"/>
    <property type="evidence" value="ECO:0007669"/>
    <property type="project" value="TreeGrafter"/>
</dbReference>
<accession>A0A229TF58</accession>
<feature type="domain" description="GTP cyclohydrolase I" evidence="6">
    <location>
        <begin position="8"/>
        <end position="183"/>
    </location>
</feature>
<dbReference type="RefSeq" id="WP_093946965.1">
    <property type="nucleotide sequence ID" value="NZ_NMUL01000007.1"/>
</dbReference>
<dbReference type="GO" id="GO:0005525">
    <property type="term" value="F:GTP binding"/>
    <property type="evidence" value="ECO:0007669"/>
    <property type="project" value="UniProtKB-KW"/>
</dbReference>
<dbReference type="InterPro" id="IPR043134">
    <property type="entry name" value="GTP-CH-I_N"/>
</dbReference>
<dbReference type="SUPFAM" id="SSF55620">
    <property type="entry name" value="Tetrahydrobiopterin biosynthesis enzymes-like"/>
    <property type="match status" value="1"/>
</dbReference>
<dbReference type="GO" id="GO:0005737">
    <property type="term" value="C:cytoplasm"/>
    <property type="evidence" value="ECO:0007669"/>
    <property type="project" value="TreeGrafter"/>
</dbReference>